<organism evidence="8 9">
    <name type="scientific">Planococcus rifietoensis</name>
    <dbReference type="NCBI Taxonomy" id="200991"/>
    <lineage>
        <taxon>Bacteria</taxon>
        <taxon>Bacillati</taxon>
        <taxon>Bacillota</taxon>
        <taxon>Bacilli</taxon>
        <taxon>Bacillales</taxon>
        <taxon>Caryophanaceae</taxon>
        <taxon>Planococcus</taxon>
    </lineage>
</organism>
<reference evidence="8" key="1">
    <citation type="submission" date="2016-01" db="EMBL/GenBank/DDBJ databases">
        <title>Complete genome of Planococcus rifietoensis type strain M8.</title>
        <authorList>
            <person name="See-Too W.S."/>
        </authorList>
    </citation>
    <scope>NUCLEOTIDE SEQUENCE [LARGE SCALE GENOMIC DNA]</scope>
    <source>
        <strain evidence="8">M8</strain>
    </source>
</reference>
<dbReference type="STRING" id="200991.AUC31_15170"/>
<dbReference type="KEGG" id="prt:AUC31_15170"/>
<evidence type="ECO:0000256" key="1">
    <source>
        <dbReference type="ARBA" id="ARBA00003681"/>
    </source>
</evidence>
<dbReference type="Proteomes" id="UP000067683">
    <property type="component" value="Chromosome"/>
</dbReference>
<proteinExistence type="predicted"/>
<evidence type="ECO:0000256" key="6">
    <source>
        <dbReference type="ARBA" id="ARBA00022683"/>
    </source>
</evidence>
<dbReference type="GO" id="GO:0005737">
    <property type="term" value="C:cytoplasm"/>
    <property type="evidence" value="ECO:0007669"/>
    <property type="project" value="UniProtKB-SubCell"/>
</dbReference>
<evidence type="ECO:0000256" key="3">
    <source>
        <dbReference type="ARBA" id="ARBA00020422"/>
    </source>
</evidence>
<dbReference type="AlphaFoldDB" id="A0A0U2Z970"/>
<dbReference type="InterPro" id="IPR001020">
    <property type="entry name" value="PTS_HPr_His_P_site"/>
</dbReference>
<dbReference type="InterPro" id="IPR050399">
    <property type="entry name" value="HPr"/>
</dbReference>
<dbReference type="EMBL" id="CP013659">
    <property type="protein sequence ID" value="ALS76459.1"/>
    <property type="molecule type" value="Genomic_DNA"/>
</dbReference>
<dbReference type="PROSITE" id="PS51350">
    <property type="entry name" value="PTS_HPR_DOM"/>
    <property type="match status" value="1"/>
</dbReference>
<dbReference type="InterPro" id="IPR000032">
    <property type="entry name" value="HPr-like"/>
</dbReference>
<keyword evidence="5" id="KW-0813">Transport</keyword>
<comment type="function">
    <text evidence="1">General (non sugar-specific) component of the phosphoenolpyruvate-dependent sugar phosphotransferase system (sugar PTS). This major carbohydrate active-transport system catalyzes the phosphorylation of incoming sugar substrates concomitantly with their translocation across the cell membrane. The phosphoryl group from phosphoenolpyruvate (PEP) is transferred to the phosphoryl carrier protein HPr by enzyme I. Phospho-HPr then transfers it to the PTS EIIA domain.</text>
</comment>
<sequence>MVEKSFTITDPAGMHARPASALVGSLSKFQSDITMEFKDKKVNLKSILGVMSLGVPSGSTVQIAADGADEAEAMETIERVLQEQGISNE</sequence>
<gene>
    <name evidence="8" type="ORF">AUC31_15170</name>
</gene>
<name>A0A0U2Z970_9BACL</name>
<dbReference type="GO" id="GO:0009401">
    <property type="term" value="P:phosphoenolpyruvate-dependent sugar phosphotransferase system"/>
    <property type="evidence" value="ECO:0007669"/>
    <property type="project" value="UniProtKB-KW"/>
</dbReference>
<protein>
    <recommendedName>
        <fullName evidence="3">Phosphocarrier protein HPr</fullName>
    </recommendedName>
</protein>
<dbReference type="InterPro" id="IPR035895">
    <property type="entry name" value="HPr-like_sf"/>
</dbReference>
<dbReference type="PROSITE" id="PS00369">
    <property type="entry name" value="PTS_HPR_HIS"/>
    <property type="match status" value="1"/>
</dbReference>
<dbReference type="NCBIfam" id="NF010352">
    <property type="entry name" value="PRK13780.1"/>
    <property type="match status" value="1"/>
</dbReference>
<evidence type="ECO:0000313" key="9">
    <source>
        <dbReference type="Proteomes" id="UP000067683"/>
    </source>
</evidence>
<dbReference type="PROSITE" id="PS00589">
    <property type="entry name" value="PTS_HPR_SER"/>
    <property type="match status" value="1"/>
</dbReference>
<dbReference type="InterPro" id="IPR002114">
    <property type="entry name" value="PTS_HPr_Ser_P_site"/>
</dbReference>
<evidence type="ECO:0000256" key="5">
    <source>
        <dbReference type="ARBA" id="ARBA00022597"/>
    </source>
</evidence>
<comment type="subcellular location">
    <subcellularLocation>
        <location evidence="2">Cytoplasm</location>
    </subcellularLocation>
</comment>
<feature type="domain" description="HPr" evidence="7">
    <location>
        <begin position="1"/>
        <end position="89"/>
    </location>
</feature>
<accession>A0A0U2Z970</accession>
<keyword evidence="6" id="KW-0598">Phosphotransferase system</keyword>
<dbReference type="CDD" id="cd00367">
    <property type="entry name" value="PTS-HPr_like"/>
    <property type="match status" value="1"/>
</dbReference>
<keyword evidence="4" id="KW-0963">Cytoplasm</keyword>
<dbReference type="RefSeq" id="WP_058383161.1">
    <property type="nucleotide sequence ID" value="NZ_CP013659.2"/>
</dbReference>
<evidence type="ECO:0000313" key="8">
    <source>
        <dbReference type="EMBL" id="ALS76459.1"/>
    </source>
</evidence>
<dbReference type="NCBIfam" id="TIGR01003">
    <property type="entry name" value="PTS_HPr_family"/>
    <property type="match status" value="1"/>
</dbReference>
<evidence type="ECO:0000256" key="2">
    <source>
        <dbReference type="ARBA" id="ARBA00004496"/>
    </source>
</evidence>
<evidence type="ECO:0000256" key="4">
    <source>
        <dbReference type="ARBA" id="ARBA00022490"/>
    </source>
</evidence>
<dbReference type="PANTHER" id="PTHR33705">
    <property type="entry name" value="PHOSPHOCARRIER PROTEIN HPR"/>
    <property type="match status" value="1"/>
</dbReference>
<evidence type="ECO:0000259" key="7">
    <source>
        <dbReference type="PROSITE" id="PS51350"/>
    </source>
</evidence>
<dbReference type="PANTHER" id="PTHR33705:SF2">
    <property type="entry name" value="PHOSPHOCARRIER PROTEIN NPR"/>
    <property type="match status" value="1"/>
</dbReference>
<dbReference type="PRINTS" id="PR00107">
    <property type="entry name" value="PHOSPHOCPHPR"/>
</dbReference>
<dbReference type="Pfam" id="PF00381">
    <property type="entry name" value="PTS-HPr"/>
    <property type="match status" value="1"/>
</dbReference>
<dbReference type="SUPFAM" id="SSF55594">
    <property type="entry name" value="HPr-like"/>
    <property type="match status" value="1"/>
</dbReference>
<keyword evidence="9" id="KW-1185">Reference proteome</keyword>
<dbReference type="Gene3D" id="3.30.1340.10">
    <property type="entry name" value="HPr-like"/>
    <property type="match status" value="1"/>
</dbReference>
<dbReference type="OrthoDB" id="9809047at2"/>
<keyword evidence="5" id="KW-0762">Sugar transport</keyword>